<dbReference type="PANTHER" id="PTHR43386">
    <property type="entry name" value="OLIGOPEPTIDE TRANSPORT SYSTEM PERMEASE PROTEIN APPC"/>
    <property type="match status" value="1"/>
</dbReference>
<feature type="transmembrane region" description="Helical" evidence="8">
    <location>
        <begin position="12"/>
        <end position="37"/>
    </location>
</feature>
<feature type="transmembrane region" description="Helical" evidence="8">
    <location>
        <begin position="70"/>
        <end position="92"/>
    </location>
</feature>
<proteinExistence type="inferred from homology"/>
<dbReference type="Gene3D" id="1.10.3720.10">
    <property type="entry name" value="MetI-like"/>
    <property type="match status" value="1"/>
</dbReference>
<organism evidence="10 11">
    <name type="scientific">Kribbella aluminosa</name>
    <dbReference type="NCBI Taxonomy" id="416017"/>
    <lineage>
        <taxon>Bacteria</taxon>
        <taxon>Bacillati</taxon>
        <taxon>Actinomycetota</taxon>
        <taxon>Actinomycetes</taxon>
        <taxon>Propionibacteriales</taxon>
        <taxon>Kribbellaceae</taxon>
        <taxon>Kribbella</taxon>
    </lineage>
</organism>
<gene>
    <name evidence="10" type="ORF">JOF29_007184</name>
</gene>
<comment type="similarity">
    <text evidence="8">Belongs to the binding-protein-dependent transport system permease family.</text>
</comment>
<dbReference type="Proteomes" id="UP000755585">
    <property type="component" value="Unassembled WGS sequence"/>
</dbReference>
<evidence type="ECO:0000256" key="4">
    <source>
        <dbReference type="ARBA" id="ARBA00022519"/>
    </source>
</evidence>
<evidence type="ECO:0000256" key="2">
    <source>
        <dbReference type="ARBA" id="ARBA00022448"/>
    </source>
</evidence>
<keyword evidence="11" id="KW-1185">Reference proteome</keyword>
<dbReference type="InterPro" id="IPR050366">
    <property type="entry name" value="BP-dependent_transpt_permease"/>
</dbReference>
<dbReference type="EMBL" id="JAGINT010000002">
    <property type="protein sequence ID" value="MBP2356074.1"/>
    <property type="molecule type" value="Genomic_DNA"/>
</dbReference>
<dbReference type="InterPro" id="IPR000515">
    <property type="entry name" value="MetI-like"/>
</dbReference>
<evidence type="ECO:0000313" key="10">
    <source>
        <dbReference type="EMBL" id="MBP2356074.1"/>
    </source>
</evidence>
<dbReference type="RefSeq" id="WP_344748431.1">
    <property type="nucleotide sequence ID" value="NZ_BAAAVU010000023.1"/>
</dbReference>
<feature type="transmembrane region" description="Helical" evidence="8">
    <location>
        <begin position="180"/>
        <end position="198"/>
    </location>
</feature>
<sequence>MYAQLAHGIQRSLTIGVLVSLCTTAVSAFVGSIAAYLGGRIERIVLEIIHFLLVVPSFLILALVSNSVNGNWRMLIVVLIVFGWMYYARVVWTMAMSLREREYVAAARYMGLGAAAVVRRHIVPNIGSMLTIHFTLGVVTTIQAETGLSFLGFGVKTPDVSLGALIGDGSSLLYSAPWQFWFPAVTLTLLTVSMAFIADGLRDALDPNSRAGGHA</sequence>
<keyword evidence="3" id="KW-1003">Cell membrane</keyword>
<evidence type="ECO:0000313" key="11">
    <source>
        <dbReference type="Proteomes" id="UP000755585"/>
    </source>
</evidence>
<comment type="caution">
    <text evidence="10">The sequence shown here is derived from an EMBL/GenBank/DDBJ whole genome shotgun (WGS) entry which is preliminary data.</text>
</comment>
<dbReference type="PROSITE" id="PS50928">
    <property type="entry name" value="ABC_TM1"/>
    <property type="match status" value="1"/>
</dbReference>
<comment type="subcellular location">
    <subcellularLocation>
        <location evidence="1">Cell inner membrane</location>
        <topology evidence="1">Multi-pass membrane protein</topology>
    </subcellularLocation>
    <subcellularLocation>
        <location evidence="8">Cell membrane</location>
        <topology evidence="8">Multi-pass membrane protein</topology>
    </subcellularLocation>
</comment>
<evidence type="ECO:0000256" key="7">
    <source>
        <dbReference type="ARBA" id="ARBA00023136"/>
    </source>
</evidence>
<evidence type="ECO:0000256" key="1">
    <source>
        <dbReference type="ARBA" id="ARBA00004429"/>
    </source>
</evidence>
<keyword evidence="7 8" id="KW-0472">Membrane</keyword>
<feature type="domain" description="ABC transmembrane type-1" evidence="9">
    <location>
        <begin position="13"/>
        <end position="198"/>
    </location>
</feature>
<protein>
    <submittedName>
        <fullName evidence="10">ABC-type dipeptide/oligopeptide/nickel transport system permease subunit</fullName>
    </submittedName>
</protein>
<feature type="transmembrane region" description="Helical" evidence="8">
    <location>
        <begin position="44"/>
        <end position="64"/>
    </location>
</feature>
<accession>A0ABS4UWQ1</accession>
<dbReference type="InterPro" id="IPR035906">
    <property type="entry name" value="MetI-like_sf"/>
</dbReference>
<dbReference type="CDD" id="cd06261">
    <property type="entry name" value="TM_PBP2"/>
    <property type="match status" value="1"/>
</dbReference>
<dbReference type="SUPFAM" id="SSF161098">
    <property type="entry name" value="MetI-like"/>
    <property type="match status" value="1"/>
</dbReference>
<evidence type="ECO:0000256" key="3">
    <source>
        <dbReference type="ARBA" id="ARBA00022475"/>
    </source>
</evidence>
<evidence type="ECO:0000256" key="8">
    <source>
        <dbReference type="RuleBase" id="RU363032"/>
    </source>
</evidence>
<evidence type="ECO:0000256" key="6">
    <source>
        <dbReference type="ARBA" id="ARBA00022989"/>
    </source>
</evidence>
<reference evidence="10 11" key="1">
    <citation type="submission" date="2021-03" db="EMBL/GenBank/DDBJ databases">
        <title>Sequencing the genomes of 1000 actinobacteria strains.</title>
        <authorList>
            <person name="Klenk H.-P."/>
        </authorList>
    </citation>
    <scope>NUCLEOTIDE SEQUENCE [LARGE SCALE GENOMIC DNA]</scope>
    <source>
        <strain evidence="10 11">DSM 18824</strain>
    </source>
</reference>
<keyword evidence="6 8" id="KW-1133">Transmembrane helix</keyword>
<name>A0ABS4UWQ1_9ACTN</name>
<dbReference type="Pfam" id="PF00528">
    <property type="entry name" value="BPD_transp_1"/>
    <property type="match status" value="1"/>
</dbReference>
<evidence type="ECO:0000259" key="9">
    <source>
        <dbReference type="PROSITE" id="PS50928"/>
    </source>
</evidence>
<dbReference type="PANTHER" id="PTHR43386:SF2">
    <property type="entry name" value="OLIGOPEPTIDE TRANSPORT SYSTEM PERMEASE PROTEIN OPPC"/>
    <property type="match status" value="1"/>
</dbReference>
<evidence type="ECO:0000256" key="5">
    <source>
        <dbReference type="ARBA" id="ARBA00022692"/>
    </source>
</evidence>
<keyword evidence="4" id="KW-0997">Cell inner membrane</keyword>
<keyword evidence="2 8" id="KW-0813">Transport</keyword>
<keyword evidence="5 8" id="KW-0812">Transmembrane</keyword>